<evidence type="ECO:0000313" key="1">
    <source>
        <dbReference type="EMBL" id="KKL93024.1"/>
    </source>
</evidence>
<gene>
    <name evidence="1" type="ORF">LCGC14_1878830</name>
</gene>
<comment type="caution">
    <text evidence="1">The sequence shown here is derived from an EMBL/GenBank/DDBJ whole genome shotgun (WGS) entry which is preliminary data.</text>
</comment>
<dbReference type="AlphaFoldDB" id="A0A0F9G2U1"/>
<evidence type="ECO:0008006" key="2">
    <source>
        <dbReference type="Google" id="ProtNLM"/>
    </source>
</evidence>
<accession>A0A0F9G2U1</accession>
<name>A0A0F9G2U1_9ZZZZ</name>
<sequence>MKIFSLLLVLALCTTFTTLKAQEISDNAIGLRLGDSDGFGAEISYQRLLDRYTRAEINLGYRDSREHDAIKLTGLYQWVHAIDRGLNWYYGFGAGLGSVTFEPIPNPNNPNIIEDVDGGFFALVAGDVGIEYNFDIPVLVSLDIRPEYGVVGFSNFDNRFNFDVALGVRYQF</sequence>
<organism evidence="1">
    <name type="scientific">marine sediment metagenome</name>
    <dbReference type="NCBI Taxonomy" id="412755"/>
    <lineage>
        <taxon>unclassified sequences</taxon>
        <taxon>metagenomes</taxon>
        <taxon>ecological metagenomes</taxon>
    </lineage>
</organism>
<protein>
    <recommendedName>
        <fullName evidence="2">Outer membrane protein beta-barrel domain-containing protein</fullName>
    </recommendedName>
</protein>
<proteinExistence type="predicted"/>
<dbReference type="EMBL" id="LAZR01019306">
    <property type="protein sequence ID" value="KKL93024.1"/>
    <property type="molecule type" value="Genomic_DNA"/>
</dbReference>
<reference evidence="1" key="1">
    <citation type="journal article" date="2015" name="Nature">
        <title>Complex archaea that bridge the gap between prokaryotes and eukaryotes.</title>
        <authorList>
            <person name="Spang A."/>
            <person name="Saw J.H."/>
            <person name="Jorgensen S.L."/>
            <person name="Zaremba-Niedzwiedzka K."/>
            <person name="Martijn J."/>
            <person name="Lind A.E."/>
            <person name="van Eijk R."/>
            <person name="Schleper C."/>
            <person name="Guy L."/>
            <person name="Ettema T.J."/>
        </authorList>
    </citation>
    <scope>NUCLEOTIDE SEQUENCE</scope>
</reference>